<dbReference type="PRINTS" id="PR00080">
    <property type="entry name" value="SDRFAMILY"/>
</dbReference>
<dbReference type="EC" id="1.-.-.-" evidence="5"/>
<dbReference type="InterPro" id="IPR057326">
    <property type="entry name" value="KR_dom"/>
</dbReference>
<dbReference type="PROSITE" id="PS00061">
    <property type="entry name" value="ADH_SHORT"/>
    <property type="match status" value="1"/>
</dbReference>
<keyword evidence="2 5" id="KW-0560">Oxidoreductase</keyword>
<evidence type="ECO:0000256" key="3">
    <source>
        <dbReference type="SAM" id="MobiDB-lite"/>
    </source>
</evidence>
<dbReference type="Proteomes" id="UP000317835">
    <property type="component" value="Chromosome"/>
</dbReference>
<evidence type="ECO:0000256" key="1">
    <source>
        <dbReference type="ARBA" id="ARBA00006484"/>
    </source>
</evidence>
<dbReference type="SMART" id="SM00822">
    <property type="entry name" value="PKS_KR"/>
    <property type="match status" value="1"/>
</dbReference>
<evidence type="ECO:0000313" key="6">
    <source>
        <dbReference type="Proteomes" id="UP000317835"/>
    </source>
</evidence>
<dbReference type="EMBL" id="CP036426">
    <property type="protein sequence ID" value="QDV32832.1"/>
    <property type="molecule type" value="Genomic_DNA"/>
</dbReference>
<accession>A0A518GW70</accession>
<evidence type="ECO:0000256" key="2">
    <source>
        <dbReference type="ARBA" id="ARBA00023002"/>
    </source>
</evidence>
<dbReference type="InterPro" id="IPR020904">
    <property type="entry name" value="Sc_DH/Rdtase_CS"/>
</dbReference>
<comment type="similarity">
    <text evidence="1">Belongs to the short-chain dehydrogenases/reductases (SDR) family.</text>
</comment>
<reference evidence="5 6" key="1">
    <citation type="submission" date="2019-02" db="EMBL/GenBank/DDBJ databases">
        <title>Deep-cultivation of Planctomycetes and their phenomic and genomic characterization uncovers novel biology.</title>
        <authorList>
            <person name="Wiegand S."/>
            <person name="Jogler M."/>
            <person name="Boedeker C."/>
            <person name="Pinto D."/>
            <person name="Vollmers J."/>
            <person name="Rivas-Marin E."/>
            <person name="Kohn T."/>
            <person name="Peeters S.H."/>
            <person name="Heuer A."/>
            <person name="Rast P."/>
            <person name="Oberbeckmann S."/>
            <person name="Bunk B."/>
            <person name="Jeske O."/>
            <person name="Meyerdierks A."/>
            <person name="Storesund J.E."/>
            <person name="Kallscheuer N."/>
            <person name="Luecker S."/>
            <person name="Lage O.M."/>
            <person name="Pohl T."/>
            <person name="Merkel B.J."/>
            <person name="Hornburger P."/>
            <person name="Mueller R.-W."/>
            <person name="Bruemmer F."/>
            <person name="Labrenz M."/>
            <person name="Spormann A.M."/>
            <person name="Op den Camp H."/>
            <person name="Overmann J."/>
            <person name="Amann R."/>
            <person name="Jetten M.S.M."/>
            <person name="Mascher T."/>
            <person name="Medema M.H."/>
            <person name="Devos D.P."/>
            <person name="Kaster A.-K."/>
            <person name="Ovreas L."/>
            <person name="Rohde M."/>
            <person name="Galperin M.Y."/>
            <person name="Jogler C."/>
        </authorList>
    </citation>
    <scope>NUCLEOTIDE SEQUENCE [LARGE SCALE GENOMIC DNA]</scope>
    <source>
        <strain evidence="5 6">ElP</strain>
    </source>
</reference>
<dbReference type="PANTHER" id="PTHR48107:SF16">
    <property type="entry name" value="NADPH-DEPENDENT ALDEHYDE REDUCTASE 1, CHLOROPLASTIC"/>
    <property type="match status" value="1"/>
</dbReference>
<dbReference type="OrthoDB" id="9803333at2"/>
<dbReference type="InterPro" id="IPR036291">
    <property type="entry name" value="NAD(P)-bd_dom_sf"/>
</dbReference>
<evidence type="ECO:0000259" key="4">
    <source>
        <dbReference type="SMART" id="SM00822"/>
    </source>
</evidence>
<dbReference type="KEGG" id="tpla:ElP_06720"/>
<protein>
    <submittedName>
        <fullName evidence="5">General stress protein 39</fullName>
        <ecNumber evidence="5">1.-.-.-</ecNumber>
    </submittedName>
</protein>
<dbReference type="PANTHER" id="PTHR48107">
    <property type="entry name" value="NADPH-DEPENDENT ALDEHYDE REDUCTASE-LIKE PROTEIN, CHLOROPLASTIC-RELATED"/>
    <property type="match status" value="1"/>
</dbReference>
<proteinExistence type="inferred from homology"/>
<dbReference type="PRINTS" id="PR00081">
    <property type="entry name" value="GDHRDH"/>
</dbReference>
<feature type="region of interest" description="Disordered" evidence="3">
    <location>
        <begin position="1"/>
        <end position="41"/>
    </location>
</feature>
<sequence>MASKSPVTEPSPPFEPQSQERPGLDAEMNPRPKHSGAGYRPADKLKGQVALITGGDSGIGAAVAILFAREGADVAIVYLPEEQADADHVRDHVEQVGRKALLIPGDIQDSGFCTRAVEATVKELGKLDILVNNAAYMARRQSIEEITDEELDRTFRTNIYSYFYMTRAALKHLKPGGAIINTGSVAGMDGSKGIPDYSSSKGAIHSFTKALAQMLVERRIRVNCVAPGPVWTPLNASARVEQDMAGYGKSVPMGRPGQPEEMAPAYVYFASNPDSSYVTGEVLSLYGGVTQAG</sequence>
<dbReference type="GO" id="GO:0016614">
    <property type="term" value="F:oxidoreductase activity, acting on CH-OH group of donors"/>
    <property type="evidence" value="ECO:0007669"/>
    <property type="project" value="UniProtKB-ARBA"/>
</dbReference>
<organism evidence="5 6">
    <name type="scientific">Tautonia plasticadhaerens</name>
    <dbReference type="NCBI Taxonomy" id="2527974"/>
    <lineage>
        <taxon>Bacteria</taxon>
        <taxon>Pseudomonadati</taxon>
        <taxon>Planctomycetota</taxon>
        <taxon>Planctomycetia</taxon>
        <taxon>Isosphaerales</taxon>
        <taxon>Isosphaeraceae</taxon>
        <taxon>Tautonia</taxon>
    </lineage>
</organism>
<dbReference type="SUPFAM" id="SSF51735">
    <property type="entry name" value="NAD(P)-binding Rossmann-fold domains"/>
    <property type="match status" value="1"/>
</dbReference>
<dbReference type="InterPro" id="IPR002347">
    <property type="entry name" value="SDR_fam"/>
</dbReference>
<gene>
    <name evidence="5" type="primary">ydaD_1</name>
    <name evidence="5" type="ORF">ElP_06720</name>
</gene>
<evidence type="ECO:0000313" key="5">
    <source>
        <dbReference type="EMBL" id="QDV32832.1"/>
    </source>
</evidence>
<name>A0A518GW70_9BACT</name>
<dbReference type="AlphaFoldDB" id="A0A518GW70"/>
<dbReference type="FunFam" id="3.40.50.720:FF:000084">
    <property type="entry name" value="Short-chain dehydrogenase reductase"/>
    <property type="match status" value="1"/>
</dbReference>
<dbReference type="Gene3D" id="3.40.50.720">
    <property type="entry name" value="NAD(P)-binding Rossmann-like Domain"/>
    <property type="match status" value="1"/>
</dbReference>
<keyword evidence="6" id="KW-1185">Reference proteome</keyword>
<dbReference type="Pfam" id="PF13561">
    <property type="entry name" value="adh_short_C2"/>
    <property type="match status" value="1"/>
</dbReference>
<dbReference type="NCBIfam" id="NF005214">
    <property type="entry name" value="PRK06701.1"/>
    <property type="match status" value="1"/>
</dbReference>
<feature type="domain" description="Ketoreductase" evidence="4">
    <location>
        <begin position="48"/>
        <end position="234"/>
    </location>
</feature>